<dbReference type="PANTHER" id="PTHR42974">
    <property type="entry name" value="GLUTAMINE SYNTHETASE"/>
    <property type="match status" value="1"/>
</dbReference>
<dbReference type="Gene3D" id="1.20.120.1560">
    <property type="match status" value="1"/>
</dbReference>
<dbReference type="EMBL" id="BMHT01000004">
    <property type="protein sequence ID" value="GGF12862.1"/>
    <property type="molecule type" value="Genomic_DNA"/>
</dbReference>
<keyword evidence="2" id="KW-1185">Reference proteome</keyword>
<sequence length="115" mass="13163">MNHIIPTAIAYQTKLINNLCGLRELGLEDDSSQVTIDTIKAISRYIATIKTEADAMVNSRKTANKIEDTRERAISYCDTVKAHFGPIRRAVDKLELMVADEDWPLVKYRELLFRH</sequence>
<comment type="caution">
    <text evidence="1">The sequence shown here is derived from an EMBL/GenBank/DDBJ whole genome shotgun (WGS) entry which is preliminary data.</text>
</comment>
<reference evidence="2" key="1">
    <citation type="journal article" date="2019" name="Int. J. Syst. Evol. Microbiol.">
        <title>The Global Catalogue of Microorganisms (GCM) 10K type strain sequencing project: providing services to taxonomists for standard genome sequencing and annotation.</title>
        <authorList>
            <consortium name="The Broad Institute Genomics Platform"/>
            <consortium name="The Broad Institute Genome Sequencing Center for Infectious Disease"/>
            <person name="Wu L."/>
            <person name="Ma J."/>
        </authorList>
    </citation>
    <scope>NUCLEOTIDE SEQUENCE [LARGE SCALE GENOMIC DNA]</scope>
    <source>
        <strain evidence="2">CGMCC 1.15197</strain>
    </source>
</reference>
<gene>
    <name evidence="1" type="ORF">GCM10011383_25020</name>
</gene>
<proteinExistence type="predicted"/>
<dbReference type="PANTHER" id="PTHR42974:SF1">
    <property type="entry name" value="TYPE-3 GLUTAMINE SYNTHETASE"/>
    <property type="match status" value="1"/>
</dbReference>
<dbReference type="Proteomes" id="UP000632273">
    <property type="component" value="Unassembled WGS sequence"/>
</dbReference>
<name>A0ABQ1UAQ7_9BACT</name>
<dbReference type="InterPro" id="IPR052725">
    <property type="entry name" value="GS_Type-3"/>
</dbReference>
<organism evidence="1 2">
    <name type="scientific">Hymenobacter cavernae</name>
    <dbReference type="NCBI Taxonomy" id="2044852"/>
    <lineage>
        <taxon>Bacteria</taxon>
        <taxon>Pseudomonadati</taxon>
        <taxon>Bacteroidota</taxon>
        <taxon>Cytophagia</taxon>
        <taxon>Cytophagales</taxon>
        <taxon>Hymenobacteraceae</taxon>
        <taxon>Hymenobacter</taxon>
    </lineage>
</organism>
<accession>A0ABQ1UAQ7</accession>
<protein>
    <submittedName>
        <fullName evidence="1">Uncharacterized protein</fullName>
    </submittedName>
</protein>
<evidence type="ECO:0000313" key="2">
    <source>
        <dbReference type="Proteomes" id="UP000632273"/>
    </source>
</evidence>
<evidence type="ECO:0000313" key="1">
    <source>
        <dbReference type="EMBL" id="GGF12862.1"/>
    </source>
</evidence>